<keyword evidence="2" id="KW-1185">Reference proteome</keyword>
<comment type="caution">
    <text evidence="1">The sequence shown here is derived from an EMBL/GenBank/DDBJ whole genome shotgun (WGS) entry which is preliminary data.</text>
</comment>
<sequence length="84" mass="9511">MWKLRERGPPRTTVIVCCHLVERWDLLIRALDSLAAQEHRPDQIVVVDGDDDLYDRIIARGGPELSHPLPVRRPVAAEVGQDAH</sequence>
<dbReference type="RefSeq" id="WP_071060354.1">
    <property type="nucleotide sequence ID" value="NZ_MAXA01000058.1"/>
</dbReference>
<reference evidence="2" key="1">
    <citation type="submission" date="2016-07" db="EMBL/GenBank/DDBJ databases">
        <title>Frankia sp. NRRL B-16219 Genome sequencing.</title>
        <authorList>
            <person name="Ghodhbane-Gtari F."/>
            <person name="Swanson E."/>
            <person name="Gueddou A."/>
            <person name="Louati M."/>
            <person name="Nouioui I."/>
            <person name="Hezbri K."/>
            <person name="Abebe-Akele F."/>
            <person name="Simpson S."/>
            <person name="Morris K."/>
            <person name="Thomas K."/>
            <person name="Gtari M."/>
            <person name="Tisa L.S."/>
        </authorList>
    </citation>
    <scope>NUCLEOTIDE SEQUENCE [LARGE SCALE GENOMIC DNA]</scope>
    <source>
        <strain evidence="2">NRRL B-16219</strain>
    </source>
</reference>
<name>A0A1S1R3Z6_9ACTN</name>
<protein>
    <recommendedName>
        <fullName evidence="3">Glycosyltransferase 2-like domain-containing protein</fullName>
    </recommendedName>
</protein>
<proteinExistence type="predicted"/>
<dbReference type="EMBL" id="MAXA01000058">
    <property type="protein sequence ID" value="OHV40910.1"/>
    <property type="molecule type" value="Genomic_DNA"/>
</dbReference>
<gene>
    <name evidence="1" type="ORF">BBK14_11690</name>
</gene>
<organism evidence="1 2">
    <name type="scientific">Parafrankia soli</name>
    <dbReference type="NCBI Taxonomy" id="2599596"/>
    <lineage>
        <taxon>Bacteria</taxon>
        <taxon>Bacillati</taxon>
        <taxon>Actinomycetota</taxon>
        <taxon>Actinomycetes</taxon>
        <taxon>Frankiales</taxon>
        <taxon>Frankiaceae</taxon>
        <taxon>Parafrankia</taxon>
    </lineage>
</organism>
<dbReference type="InterPro" id="IPR029044">
    <property type="entry name" value="Nucleotide-diphossugar_trans"/>
</dbReference>
<evidence type="ECO:0000313" key="1">
    <source>
        <dbReference type="EMBL" id="OHV40910.1"/>
    </source>
</evidence>
<evidence type="ECO:0000313" key="2">
    <source>
        <dbReference type="Proteomes" id="UP000179769"/>
    </source>
</evidence>
<accession>A0A1S1R3Z6</accession>
<evidence type="ECO:0008006" key="3">
    <source>
        <dbReference type="Google" id="ProtNLM"/>
    </source>
</evidence>
<dbReference type="SUPFAM" id="SSF53448">
    <property type="entry name" value="Nucleotide-diphospho-sugar transferases"/>
    <property type="match status" value="1"/>
</dbReference>
<dbReference type="Proteomes" id="UP000179769">
    <property type="component" value="Unassembled WGS sequence"/>
</dbReference>
<dbReference type="AlphaFoldDB" id="A0A1S1R3Z6"/>